<protein>
    <submittedName>
        <fullName evidence="1">Uncharacterized protein</fullName>
    </submittedName>
</protein>
<reference evidence="1" key="1">
    <citation type="journal article" date="2019" name="Front. Microbiol.">
        <title>Type 1, 2, and 1/2-Hybrid IncC Plasmids From China.</title>
        <authorList>
            <person name="Cheng Q."/>
            <person name="Jiang X."/>
            <person name="Xu Y."/>
            <person name="Hu L."/>
            <person name="Luo W."/>
            <person name="Yin Z."/>
            <person name="Gao H."/>
            <person name="Yang W."/>
            <person name="Yang H."/>
            <person name="Zhao Y."/>
            <person name="Zhao X."/>
            <person name="Zhou D."/>
            <person name="Dai E."/>
        </authorList>
    </citation>
    <scope>NUCLEOTIDE SEQUENCE</scope>
    <source>
        <strain evidence="1">24845</strain>
        <plasmid evidence="1">p24845-Ct2</plasmid>
    </source>
</reference>
<proteinExistence type="predicted"/>
<dbReference type="EMBL" id="MF344572">
    <property type="protein sequence ID" value="AVE22446.1"/>
    <property type="molecule type" value="Genomic_DNA"/>
</dbReference>
<keyword evidence="1" id="KW-0614">Plasmid</keyword>
<accession>A0A2L1KJD7</accession>
<geneLocation type="plasmid" evidence="1">
    <name>p24845-Ct2</name>
</geneLocation>
<organism evidence="1">
    <name type="scientific">Enterobacter hormaechei</name>
    <dbReference type="NCBI Taxonomy" id="158836"/>
    <lineage>
        <taxon>Bacteria</taxon>
        <taxon>Pseudomonadati</taxon>
        <taxon>Pseudomonadota</taxon>
        <taxon>Gammaproteobacteria</taxon>
        <taxon>Enterobacterales</taxon>
        <taxon>Enterobacteriaceae</taxon>
        <taxon>Enterobacter</taxon>
        <taxon>Enterobacter cloacae complex</taxon>
    </lineage>
</organism>
<evidence type="ECO:0000313" key="1">
    <source>
        <dbReference type="EMBL" id="AVE22446.1"/>
    </source>
</evidence>
<name>A0A2L1KJD7_9ENTR</name>
<sequence length="38" mass="4421">MVFGVNKESNKIIIQIKFNEKILPTINSNTSKLTEWIE</sequence>
<dbReference type="AlphaFoldDB" id="A0A2L1KJD7"/>